<feature type="repeat" description="PPR" evidence="2">
    <location>
        <begin position="78"/>
        <end position="112"/>
    </location>
</feature>
<proteinExistence type="predicted"/>
<dbReference type="Proteomes" id="UP000507222">
    <property type="component" value="Unassembled WGS sequence"/>
</dbReference>
<dbReference type="InterPro" id="IPR046848">
    <property type="entry name" value="E_motif"/>
</dbReference>
<evidence type="ECO:0008006" key="6">
    <source>
        <dbReference type="Google" id="ProtNLM"/>
    </source>
</evidence>
<feature type="transmembrane region" description="Helical" evidence="3">
    <location>
        <begin position="144"/>
        <end position="167"/>
    </location>
</feature>
<dbReference type="FunFam" id="1.25.40.10:FF:000158">
    <property type="entry name" value="pentatricopeptide repeat-containing protein At2g33680"/>
    <property type="match status" value="1"/>
</dbReference>
<organism evidence="4 5">
    <name type="scientific">Prunus armeniaca</name>
    <name type="common">Apricot</name>
    <name type="synonym">Armeniaca vulgaris</name>
    <dbReference type="NCBI Taxonomy" id="36596"/>
    <lineage>
        <taxon>Eukaryota</taxon>
        <taxon>Viridiplantae</taxon>
        <taxon>Streptophyta</taxon>
        <taxon>Embryophyta</taxon>
        <taxon>Tracheophyta</taxon>
        <taxon>Spermatophyta</taxon>
        <taxon>Magnoliopsida</taxon>
        <taxon>eudicotyledons</taxon>
        <taxon>Gunneridae</taxon>
        <taxon>Pentapetalae</taxon>
        <taxon>rosids</taxon>
        <taxon>fabids</taxon>
        <taxon>Rosales</taxon>
        <taxon>Rosaceae</taxon>
        <taxon>Amygdaloideae</taxon>
        <taxon>Amygdaleae</taxon>
        <taxon>Prunus</taxon>
    </lineage>
</organism>
<dbReference type="Pfam" id="PF01535">
    <property type="entry name" value="PPR"/>
    <property type="match status" value="2"/>
</dbReference>
<gene>
    <name evidence="4" type="ORF">CURHAP_LOCUS41683</name>
</gene>
<dbReference type="InterPro" id="IPR046960">
    <property type="entry name" value="PPR_At4g14850-like_plant"/>
</dbReference>
<keyword evidence="1" id="KW-0677">Repeat</keyword>
<sequence length="340" mass="37801">MRRAGVEPNHITFVTIFSGCAHFPAKGVLFGPPLHAYAWKLGLDTNTVMVGTAVIDMYAKCGGVDFSRLVFDGLDMKNSMSWNTMMDGYMKNGKVDNAVELFEQMPPRGAVSWMVLIGGFVKKGQFEQALEWFREMQLSGVEPGYVTIIAVIAACADLGTLGLGLWINRFLVKQYFRDNIRIKEPHAEGRVQGRGAQLHWSFYACSQAGLVNEGLHYFDNMKRIHRITLRIEHYGCIVDLYSRAGMLEDVLNVIKNMPMKPNEVGAGSLLAACRTNGNISLAERLMKYLYELDPGVDSNYVLLSNTYAADGRWDGASKVSKNMKALGIQKMPGFSSVDID</sequence>
<evidence type="ECO:0000313" key="4">
    <source>
        <dbReference type="EMBL" id="CAB4285774.1"/>
    </source>
</evidence>
<dbReference type="PROSITE" id="PS51257">
    <property type="entry name" value="PROKAR_LIPOPROTEIN"/>
    <property type="match status" value="1"/>
</dbReference>
<dbReference type="InterPro" id="IPR002885">
    <property type="entry name" value="PPR_rpt"/>
</dbReference>
<dbReference type="GO" id="GO:0099402">
    <property type="term" value="P:plant organ development"/>
    <property type="evidence" value="ECO:0007669"/>
    <property type="project" value="UniProtKB-ARBA"/>
</dbReference>
<dbReference type="GO" id="GO:0003723">
    <property type="term" value="F:RNA binding"/>
    <property type="evidence" value="ECO:0007669"/>
    <property type="project" value="InterPro"/>
</dbReference>
<dbReference type="FunFam" id="1.25.40.10:FF:000348">
    <property type="entry name" value="Pentatricopeptide repeat-containing protein chloroplastic"/>
    <property type="match status" value="1"/>
</dbReference>
<feature type="repeat" description="PPR" evidence="2">
    <location>
        <begin position="113"/>
        <end position="143"/>
    </location>
</feature>
<protein>
    <recommendedName>
        <fullName evidence="6">Pentatricopeptide repeat-containing protein</fullName>
    </recommendedName>
</protein>
<keyword evidence="3" id="KW-0472">Membrane</keyword>
<dbReference type="PANTHER" id="PTHR47926">
    <property type="entry name" value="PENTATRICOPEPTIDE REPEAT-CONTAINING PROTEIN"/>
    <property type="match status" value="1"/>
</dbReference>
<dbReference type="GO" id="GO:0009451">
    <property type="term" value="P:RNA modification"/>
    <property type="evidence" value="ECO:0007669"/>
    <property type="project" value="InterPro"/>
</dbReference>
<evidence type="ECO:0000313" key="5">
    <source>
        <dbReference type="Proteomes" id="UP000507222"/>
    </source>
</evidence>
<dbReference type="EMBL" id="CAEKDK010000007">
    <property type="protein sequence ID" value="CAB4285774.1"/>
    <property type="molecule type" value="Genomic_DNA"/>
</dbReference>
<dbReference type="NCBIfam" id="TIGR00756">
    <property type="entry name" value="PPR"/>
    <property type="match status" value="2"/>
</dbReference>
<accession>A0A6J5VD24</accession>
<reference evidence="4 5" key="1">
    <citation type="submission" date="2020-05" db="EMBL/GenBank/DDBJ databases">
        <authorList>
            <person name="Campoy J."/>
            <person name="Schneeberger K."/>
            <person name="Spophaly S."/>
        </authorList>
    </citation>
    <scope>NUCLEOTIDE SEQUENCE [LARGE SCALE GENOMIC DNA]</scope>
    <source>
        <strain evidence="4">PruArmRojPasFocal</strain>
    </source>
</reference>
<dbReference type="Pfam" id="PF13041">
    <property type="entry name" value="PPR_2"/>
    <property type="match status" value="2"/>
</dbReference>
<evidence type="ECO:0000256" key="2">
    <source>
        <dbReference type="PROSITE-ProRule" id="PRU00708"/>
    </source>
</evidence>
<keyword evidence="3" id="KW-0812">Transmembrane</keyword>
<name>A0A6J5VD24_PRUAR</name>
<dbReference type="AlphaFoldDB" id="A0A6J5VD24"/>
<dbReference type="PROSITE" id="PS51375">
    <property type="entry name" value="PPR"/>
    <property type="match status" value="2"/>
</dbReference>
<dbReference type="Pfam" id="PF20431">
    <property type="entry name" value="E_motif"/>
    <property type="match status" value="1"/>
</dbReference>
<dbReference type="Gene3D" id="1.25.40.10">
    <property type="entry name" value="Tetratricopeptide repeat domain"/>
    <property type="match status" value="2"/>
</dbReference>
<keyword evidence="3" id="KW-1133">Transmembrane helix</keyword>
<dbReference type="InterPro" id="IPR011990">
    <property type="entry name" value="TPR-like_helical_dom_sf"/>
</dbReference>
<evidence type="ECO:0000256" key="1">
    <source>
        <dbReference type="ARBA" id="ARBA00022737"/>
    </source>
</evidence>
<evidence type="ECO:0000256" key="3">
    <source>
        <dbReference type="SAM" id="Phobius"/>
    </source>
</evidence>
<dbReference type="PANTHER" id="PTHR47926:SF510">
    <property type="entry name" value="PENTATRICOPEPTIDE REPEAT-CONTAINING PROTEIN"/>
    <property type="match status" value="1"/>
</dbReference>